<protein>
    <submittedName>
        <fullName evidence="3">DUF4190 domain-containing protein</fullName>
    </submittedName>
</protein>
<evidence type="ECO:0000256" key="1">
    <source>
        <dbReference type="SAM" id="Phobius"/>
    </source>
</evidence>
<keyword evidence="1" id="KW-0812">Transmembrane</keyword>
<evidence type="ECO:0000313" key="3">
    <source>
        <dbReference type="EMBL" id="TNM45198.1"/>
    </source>
</evidence>
<dbReference type="Pfam" id="PF13828">
    <property type="entry name" value="DUF4190"/>
    <property type="match status" value="1"/>
</dbReference>
<dbReference type="AlphaFoldDB" id="A0A5C4WAG7"/>
<proteinExistence type="predicted"/>
<accession>A0A5C4WAG7</accession>
<sequence>MLVLGILSIVCCGIFTGIPAIIMGKKALEESKTANYNNAGLIKAGWICGIIGTAWSVIVIVIYAIIFLAALGSN</sequence>
<feature type="transmembrane region" description="Helical" evidence="1">
    <location>
        <begin position="6"/>
        <end position="23"/>
    </location>
</feature>
<reference evidence="3 4" key="1">
    <citation type="journal article" date="2016" name="Int. J. Syst. Evol. Microbiol.">
        <title>Nocardioides albidus sp. nov., an actinobacterium isolated from garden soil.</title>
        <authorList>
            <person name="Singh H."/>
            <person name="Du J."/>
            <person name="Trinh H."/>
            <person name="Won K."/>
            <person name="Yang J.E."/>
            <person name="Yin C."/>
            <person name="Kook M."/>
            <person name="Yi T.H."/>
        </authorList>
    </citation>
    <scope>NUCLEOTIDE SEQUENCE [LARGE SCALE GENOMIC DNA]</scope>
    <source>
        <strain evidence="3 4">CCTCC AB 2015297</strain>
    </source>
</reference>
<keyword evidence="1" id="KW-1133">Transmembrane helix</keyword>
<dbReference type="Proteomes" id="UP000313231">
    <property type="component" value="Unassembled WGS sequence"/>
</dbReference>
<name>A0A5C4WAG7_9ACTN</name>
<comment type="caution">
    <text evidence="3">The sequence shown here is derived from an EMBL/GenBank/DDBJ whole genome shotgun (WGS) entry which is preliminary data.</text>
</comment>
<organism evidence="3 4">
    <name type="scientific">Nocardioides albidus</name>
    <dbReference type="NCBI Taxonomy" id="1517589"/>
    <lineage>
        <taxon>Bacteria</taxon>
        <taxon>Bacillati</taxon>
        <taxon>Actinomycetota</taxon>
        <taxon>Actinomycetes</taxon>
        <taxon>Propionibacteriales</taxon>
        <taxon>Nocardioidaceae</taxon>
        <taxon>Nocardioides</taxon>
    </lineage>
</organism>
<dbReference type="InterPro" id="IPR025241">
    <property type="entry name" value="DUF4190"/>
</dbReference>
<gene>
    <name evidence="3" type="ORF">FHP29_05025</name>
</gene>
<evidence type="ECO:0000313" key="4">
    <source>
        <dbReference type="Proteomes" id="UP000313231"/>
    </source>
</evidence>
<dbReference type="OrthoDB" id="3733716at2"/>
<feature type="domain" description="DUF4190" evidence="2">
    <location>
        <begin position="2"/>
        <end position="58"/>
    </location>
</feature>
<keyword evidence="4" id="KW-1185">Reference proteome</keyword>
<keyword evidence="1" id="KW-0472">Membrane</keyword>
<dbReference type="EMBL" id="VDMP01000017">
    <property type="protein sequence ID" value="TNM45198.1"/>
    <property type="molecule type" value="Genomic_DNA"/>
</dbReference>
<evidence type="ECO:0000259" key="2">
    <source>
        <dbReference type="Pfam" id="PF13828"/>
    </source>
</evidence>
<feature type="transmembrane region" description="Helical" evidence="1">
    <location>
        <begin position="44"/>
        <end position="71"/>
    </location>
</feature>